<dbReference type="Proteomes" id="UP000515377">
    <property type="component" value="Chromosome"/>
</dbReference>
<dbReference type="GO" id="GO:0003677">
    <property type="term" value="F:DNA binding"/>
    <property type="evidence" value="ECO:0007669"/>
    <property type="project" value="InterPro"/>
</dbReference>
<dbReference type="EMBL" id="CP060122">
    <property type="protein sequence ID" value="QNG44844.1"/>
    <property type="molecule type" value="Genomic_DNA"/>
</dbReference>
<dbReference type="AlphaFoldDB" id="A0A9X7YBX4"/>
<reference evidence="2 3" key="1">
    <citation type="submission" date="2020-07" db="EMBL/GenBank/DDBJ databases">
        <title>Whole genome sequence of Sphingobium yanoikuyae A3.</title>
        <authorList>
            <person name="Han S.-S."/>
        </authorList>
    </citation>
    <scope>NUCLEOTIDE SEQUENCE [LARGE SCALE GENOMIC DNA]</scope>
    <source>
        <strain evidence="2 3">A3</strain>
    </source>
</reference>
<dbReference type="InterPro" id="IPR010093">
    <property type="entry name" value="SinI_DNA-bd"/>
</dbReference>
<gene>
    <name evidence="2" type="ORF">H3V42_23850</name>
</gene>
<evidence type="ECO:0000313" key="2">
    <source>
        <dbReference type="EMBL" id="QNG44844.1"/>
    </source>
</evidence>
<evidence type="ECO:0000313" key="3">
    <source>
        <dbReference type="Proteomes" id="UP000515377"/>
    </source>
</evidence>
<dbReference type="Gene3D" id="3.90.105.50">
    <property type="match status" value="1"/>
</dbReference>
<organism evidence="2 3">
    <name type="scientific">Sphingobium yanoikuyae</name>
    <name type="common">Sphingomonas yanoikuyae</name>
    <dbReference type="NCBI Taxonomy" id="13690"/>
    <lineage>
        <taxon>Bacteria</taxon>
        <taxon>Pseudomonadati</taxon>
        <taxon>Pseudomonadota</taxon>
        <taxon>Alphaproteobacteria</taxon>
        <taxon>Sphingomonadales</taxon>
        <taxon>Sphingomonadaceae</taxon>
        <taxon>Sphingobium</taxon>
    </lineage>
</organism>
<proteinExistence type="predicted"/>
<accession>A0A9X7YBX4</accession>
<dbReference type="NCBIfam" id="TIGR01764">
    <property type="entry name" value="excise"/>
    <property type="match status" value="1"/>
</dbReference>
<protein>
    <submittedName>
        <fullName evidence="2">Helix-turn-helix domain-containing protein</fullName>
    </submittedName>
</protein>
<evidence type="ECO:0000259" key="1">
    <source>
        <dbReference type="Pfam" id="PF12728"/>
    </source>
</evidence>
<dbReference type="InterPro" id="IPR041657">
    <property type="entry name" value="HTH_17"/>
</dbReference>
<name>A0A9X7YBX4_SPHYA</name>
<dbReference type="InterPro" id="IPR038148">
    <property type="entry name" value="Tn1545/Tn916_Xis"/>
</dbReference>
<feature type="domain" description="Helix-turn-helix" evidence="1">
    <location>
        <begin position="6"/>
        <end position="53"/>
    </location>
</feature>
<sequence length="59" mass="6286">MNSMLCSVNDAAQMLGIGRTKIYDMLSKGDLASMQIGTRRLVKIDSIKALIERATGGAA</sequence>
<dbReference type="Pfam" id="PF12728">
    <property type="entry name" value="HTH_17"/>
    <property type="match status" value="1"/>
</dbReference>